<keyword evidence="3" id="KW-1185">Reference proteome</keyword>
<dbReference type="Pfam" id="PF11841">
    <property type="entry name" value="ELMO_ARM"/>
    <property type="match status" value="1"/>
</dbReference>
<dbReference type="OrthoDB" id="5840389at2759"/>
<organism evidence="2 3">
    <name type="scientific">Dictyocaulus viviparus</name>
    <name type="common">Bovine lungworm</name>
    <dbReference type="NCBI Taxonomy" id="29172"/>
    <lineage>
        <taxon>Eukaryota</taxon>
        <taxon>Metazoa</taxon>
        <taxon>Ecdysozoa</taxon>
        <taxon>Nematoda</taxon>
        <taxon>Chromadorea</taxon>
        <taxon>Rhabditida</taxon>
        <taxon>Rhabditina</taxon>
        <taxon>Rhabditomorpha</taxon>
        <taxon>Strongyloidea</taxon>
        <taxon>Metastrongylidae</taxon>
        <taxon>Dictyocaulus</taxon>
    </lineage>
</organism>
<proteinExistence type="predicted"/>
<dbReference type="EMBL" id="KN716190">
    <property type="protein sequence ID" value="KJH51119.1"/>
    <property type="molecule type" value="Genomic_DNA"/>
</dbReference>
<reference evidence="2 3" key="1">
    <citation type="submission" date="2013-11" db="EMBL/GenBank/DDBJ databases">
        <title>Draft genome of the bovine lungworm Dictyocaulus viviparus.</title>
        <authorList>
            <person name="Mitreva M."/>
        </authorList>
    </citation>
    <scope>NUCLEOTIDE SEQUENCE [LARGE SCALE GENOMIC DNA]</scope>
    <source>
        <strain evidence="2 3">HannoverDv2000</strain>
    </source>
</reference>
<protein>
    <recommendedName>
        <fullName evidence="1">ELMO armadillo-like helical domain-containing protein</fullName>
    </recommendedName>
</protein>
<evidence type="ECO:0000259" key="1">
    <source>
        <dbReference type="Pfam" id="PF11841"/>
    </source>
</evidence>
<dbReference type="InterPro" id="IPR024574">
    <property type="entry name" value="ELMO_ARM"/>
</dbReference>
<sequence>MSTFIVIDKKSGNVNEVVKHVVYDLKLPPNESYELIFEEPKAFLTSSNLHRVHHGFMLTVTAAAKYYVMQIDSILASRSNFDNIEWALSALESFSSQSSMFKPLLAISAIYVAVTTQRYWVEYNFYCPRQQARYTCYGCRAKREDSNVVLIALQMIEQLLNSDNAIIRQLVLAEVPPQSLIRHLEKSDERVALAALSLMNALHDKSDVLSREEIVKHLASVPFRTAISGSVLREGRARNTALLGYLVSLERLLIQEHTKLFGCAVMENEINALLVRFKIFLYLRVLFIIFFHCQSRDVVRAAATGEPQLNEWKEQLLTTHFGKLAIDTFSNYADQNAEDLRIVSKNSLCFIA</sequence>
<evidence type="ECO:0000313" key="3">
    <source>
        <dbReference type="Proteomes" id="UP000053766"/>
    </source>
</evidence>
<reference evidence="3" key="2">
    <citation type="journal article" date="2016" name="Sci. Rep.">
        <title>Dictyocaulus viviparus genome, variome and transcriptome elucidate lungworm biology and support future intervention.</title>
        <authorList>
            <person name="McNulty S.N."/>
            <person name="Strube C."/>
            <person name="Rosa B.A."/>
            <person name="Martin J.C."/>
            <person name="Tyagi R."/>
            <person name="Choi Y.J."/>
            <person name="Wang Q."/>
            <person name="Hallsworth Pepin K."/>
            <person name="Zhang X."/>
            <person name="Ozersky P."/>
            <person name="Wilson R.K."/>
            <person name="Sternberg P.W."/>
            <person name="Gasser R.B."/>
            <person name="Mitreva M."/>
        </authorList>
    </citation>
    <scope>NUCLEOTIDE SEQUENCE [LARGE SCALE GENOMIC DNA]</scope>
    <source>
        <strain evidence="3">HannoverDv2000</strain>
    </source>
</reference>
<gene>
    <name evidence="2" type="ORF">DICVIV_02678</name>
</gene>
<accession>A0A0D8Y533</accession>
<feature type="domain" description="ELMO armadillo-like helical" evidence="1">
    <location>
        <begin position="143"/>
        <end position="230"/>
    </location>
</feature>
<dbReference type="Proteomes" id="UP000053766">
    <property type="component" value="Unassembled WGS sequence"/>
</dbReference>
<dbReference type="AlphaFoldDB" id="A0A0D8Y533"/>
<dbReference type="STRING" id="29172.A0A0D8Y533"/>
<name>A0A0D8Y533_DICVI</name>
<evidence type="ECO:0000313" key="2">
    <source>
        <dbReference type="EMBL" id="KJH51119.1"/>
    </source>
</evidence>